<protein>
    <submittedName>
        <fullName evidence="1">Uncharacterized protein</fullName>
    </submittedName>
</protein>
<evidence type="ECO:0000313" key="1">
    <source>
        <dbReference type="EMBL" id="TGO54817.1"/>
    </source>
</evidence>
<dbReference type="EMBL" id="PQXJ01000258">
    <property type="protein sequence ID" value="TGO54817.1"/>
    <property type="molecule type" value="Genomic_DNA"/>
</dbReference>
<organism evidence="1 2">
    <name type="scientific">Botryotinia narcissicola</name>
    <dbReference type="NCBI Taxonomy" id="278944"/>
    <lineage>
        <taxon>Eukaryota</taxon>
        <taxon>Fungi</taxon>
        <taxon>Dikarya</taxon>
        <taxon>Ascomycota</taxon>
        <taxon>Pezizomycotina</taxon>
        <taxon>Leotiomycetes</taxon>
        <taxon>Helotiales</taxon>
        <taxon>Sclerotiniaceae</taxon>
        <taxon>Botryotinia</taxon>
    </lineage>
</organism>
<dbReference type="AlphaFoldDB" id="A0A4Z1IDX3"/>
<keyword evidence="2" id="KW-1185">Reference proteome</keyword>
<dbReference type="Proteomes" id="UP000297452">
    <property type="component" value="Unassembled WGS sequence"/>
</dbReference>
<name>A0A4Z1IDX3_9HELO</name>
<reference evidence="1 2" key="1">
    <citation type="submission" date="2017-12" db="EMBL/GenBank/DDBJ databases">
        <title>Comparative genomics of Botrytis spp.</title>
        <authorList>
            <person name="Valero-Jimenez C.A."/>
            <person name="Tapia P."/>
            <person name="Veloso J."/>
            <person name="Silva-Moreno E."/>
            <person name="Staats M."/>
            <person name="Valdes J.H."/>
            <person name="Van Kan J.A.L."/>
        </authorList>
    </citation>
    <scope>NUCLEOTIDE SEQUENCE [LARGE SCALE GENOMIC DNA]</scope>
    <source>
        <strain evidence="1 2">MUCL2120</strain>
    </source>
</reference>
<accession>A0A4Z1IDX3</accession>
<evidence type="ECO:0000313" key="2">
    <source>
        <dbReference type="Proteomes" id="UP000297452"/>
    </source>
</evidence>
<gene>
    <name evidence="1" type="ORF">BOTNAR_0258g00100</name>
</gene>
<sequence>MTLDSIEIAIPRNSNNNELYPQNIVSPITGEYIESGSRLTGSHLNIKPVSTALGTENPELIWLHHGMYQSKNDYCWMNTNCGIEKLNLSETRSS</sequence>
<proteinExistence type="predicted"/>
<comment type="caution">
    <text evidence="1">The sequence shown here is derived from an EMBL/GenBank/DDBJ whole genome shotgun (WGS) entry which is preliminary data.</text>
</comment>